<gene>
    <name evidence="1" type="ORF">WKI58_27460</name>
</gene>
<protein>
    <submittedName>
        <fullName evidence="1">DNA topoisomerase IV subunit A</fullName>
        <ecNumber evidence="1">5.6.2.2</ecNumber>
    </submittedName>
</protein>
<sequence>MARRSTKTPPPDDFEEKILDIDVVDEMQGSFLEYAYSVIYSRALPDARDGMKPVHRRIVYQMNEMGLRPDRGYVKCARVVGEVMGKLHPHGDASIYDALVRMAQPFSMRLPLVDGHGNFGSLGNDDPPAAMRYTECRMADATSLMTESIDEDTVDFSPNYDGQEREPVALPAAFPNLLVNGASGIAVGMATNMPPHNLGEVVAAARHLIKHPGADLETLMRFVPGPDLPTGGRIVGLAGIKDAYETGRGTFKIRATVTVEDVTARRKGLVVTELPFTVGPEKVIAKIKDLVGQKKLQGIADVKDLTDRAHGLRLVIEIKNGFIPEAVLEQLYKLTPMEESFGINNVALVDGQPLTLGLKELLEVYLDHRFEVVRRRSEFRRGKKRDRLHLVEGLLVALLDIDEVIRLIRSSENSAQAKERLIAHFSLSEVQTQYILDTPLRRLTKFDRIELESERDRLTAEIAELTRILESDTELRKLVSAELAAVAKKFGTERRTVLLESAGTPAPAASLQVADDPCRVLLSSTGLLARTVTGEPLPDDGDRRAKHDVIVSAVPATARGDVGVVTSAGRLLRLAVIDLPQLPESAHAPSLSGGAQVSEFLSLEGEETVVCLTTLDEASPGLALGTLQGVVKRVVPDYPANKEELEVIALREGDRIVGGAELRTGEEDLVFISSDAQLLRFQASQVRPQGRAAGGMAGIKLAEGVEVVAFSAVDPAADAVVFTAAGSTGALDDSVTTAKLTPFDQYPRKGRATGGVRCQRFLKGEDVLVLAWAGAAPARAAQKNGSPTELPEIDPRRDGSGAPLTKPVAALAGPAS</sequence>
<reference evidence="1" key="1">
    <citation type="submission" date="2024-03" db="EMBL/GenBank/DDBJ databases">
        <title>Novel Streptomyces species of biotechnological and ecological value are a feature of Machair soil.</title>
        <authorList>
            <person name="Prole J.R."/>
            <person name="Goodfellow M."/>
            <person name="Allenby N."/>
            <person name="Ward A.C."/>
        </authorList>
    </citation>
    <scope>NUCLEOTIDE SEQUENCE</scope>
    <source>
        <strain evidence="1">MS1.AVA.4</strain>
    </source>
</reference>
<organism evidence="1 2">
    <name type="scientific">Streptomyces pratisoli</name>
    <dbReference type="NCBI Taxonomy" id="3139917"/>
    <lineage>
        <taxon>Bacteria</taxon>
        <taxon>Bacillati</taxon>
        <taxon>Actinomycetota</taxon>
        <taxon>Actinomycetes</taxon>
        <taxon>Kitasatosporales</taxon>
        <taxon>Streptomycetaceae</taxon>
        <taxon>Streptomyces</taxon>
    </lineage>
</organism>
<dbReference type="EC" id="5.6.2.2" evidence="1"/>
<dbReference type="Proteomes" id="UP001375539">
    <property type="component" value="Unassembled WGS sequence"/>
</dbReference>
<proteinExistence type="predicted"/>
<evidence type="ECO:0000313" key="2">
    <source>
        <dbReference type="Proteomes" id="UP001375539"/>
    </source>
</evidence>
<comment type="caution">
    <text evidence="1">The sequence shown here is derived from an EMBL/GenBank/DDBJ whole genome shotgun (WGS) entry which is preliminary data.</text>
</comment>
<keyword evidence="2" id="KW-1185">Reference proteome</keyword>
<name>A0ACC6QNW7_9ACTN</name>
<evidence type="ECO:0000313" key="1">
    <source>
        <dbReference type="EMBL" id="MEJ8660220.1"/>
    </source>
</evidence>
<accession>A0ACC6QNW7</accession>
<keyword evidence="1" id="KW-0413">Isomerase</keyword>
<dbReference type="EMBL" id="JBBKAI010000002">
    <property type="protein sequence ID" value="MEJ8660220.1"/>
    <property type="molecule type" value="Genomic_DNA"/>
</dbReference>